<organism evidence="2 3">
    <name type="scientific">Allohahella marinimesophila</name>
    <dbReference type="NCBI Taxonomy" id="1054972"/>
    <lineage>
        <taxon>Bacteria</taxon>
        <taxon>Pseudomonadati</taxon>
        <taxon>Pseudomonadota</taxon>
        <taxon>Gammaproteobacteria</taxon>
        <taxon>Oceanospirillales</taxon>
        <taxon>Hahellaceae</taxon>
        <taxon>Allohahella</taxon>
    </lineage>
</organism>
<keyword evidence="1" id="KW-1133">Transmembrane helix</keyword>
<proteinExistence type="predicted"/>
<comment type="caution">
    <text evidence="2">The sequence shown here is derived from an EMBL/GenBank/DDBJ whole genome shotgun (WGS) entry which is preliminary data.</text>
</comment>
<name>A0ABP7PV68_9GAMM</name>
<dbReference type="Proteomes" id="UP001501337">
    <property type="component" value="Unassembled WGS sequence"/>
</dbReference>
<keyword evidence="1" id="KW-0812">Transmembrane</keyword>
<protein>
    <submittedName>
        <fullName evidence="2">Uncharacterized protein</fullName>
    </submittedName>
</protein>
<evidence type="ECO:0000256" key="1">
    <source>
        <dbReference type="SAM" id="Phobius"/>
    </source>
</evidence>
<dbReference type="RefSeq" id="WP_344808100.1">
    <property type="nucleotide sequence ID" value="NZ_BAABBO010000014.1"/>
</dbReference>
<gene>
    <name evidence="2" type="ORF">GCM10022278_31480</name>
</gene>
<keyword evidence="1" id="KW-0472">Membrane</keyword>
<accession>A0ABP7PV68</accession>
<evidence type="ECO:0000313" key="2">
    <source>
        <dbReference type="EMBL" id="GAA3971812.1"/>
    </source>
</evidence>
<evidence type="ECO:0000313" key="3">
    <source>
        <dbReference type="Proteomes" id="UP001501337"/>
    </source>
</evidence>
<reference evidence="3" key="1">
    <citation type="journal article" date="2019" name="Int. J. Syst. Evol. Microbiol.">
        <title>The Global Catalogue of Microorganisms (GCM) 10K type strain sequencing project: providing services to taxonomists for standard genome sequencing and annotation.</title>
        <authorList>
            <consortium name="The Broad Institute Genomics Platform"/>
            <consortium name="The Broad Institute Genome Sequencing Center for Infectious Disease"/>
            <person name="Wu L."/>
            <person name="Ma J."/>
        </authorList>
    </citation>
    <scope>NUCLEOTIDE SEQUENCE [LARGE SCALE GENOMIC DNA]</scope>
    <source>
        <strain evidence="3">JCM 17555</strain>
    </source>
</reference>
<dbReference type="EMBL" id="BAABBO010000014">
    <property type="protein sequence ID" value="GAA3971812.1"/>
    <property type="molecule type" value="Genomic_DNA"/>
</dbReference>
<keyword evidence="3" id="KW-1185">Reference proteome</keyword>
<sequence>MLLTLNPEILLASFAVLVGLTYSTNSLLLNLIERKKAARSPDEDEASVDAADML</sequence>
<feature type="transmembrane region" description="Helical" evidence="1">
    <location>
        <begin position="12"/>
        <end position="32"/>
    </location>
</feature>